<evidence type="ECO:0000259" key="31">
    <source>
        <dbReference type="PROSITE" id="PS50255"/>
    </source>
</evidence>
<dbReference type="InterPro" id="IPR014430">
    <property type="entry name" value="Scs7"/>
</dbReference>
<feature type="binding site" evidence="28">
    <location>
        <position position="350"/>
    </location>
    <ligand>
        <name>Zn(2+)</name>
        <dbReference type="ChEBI" id="CHEBI:29105"/>
        <label>1</label>
    </ligand>
</feature>
<dbReference type="PANTHER" id="PTHR12863">
    <property type="entry name" value="FATTY ACID HYDROXYLASE"/>
    <property type="match status" value="1"/>
</dbReference>
<protein>
    <recommendedName>
        <fullName evidence="26">Fatty acid 2-hydroxylase</fullName>
    </recommendedName>
    <alternativeName>
        <fullName evidence="27">Fatty acid alpha-hydroxylase</fullName>
    </alternativeName>
</protein>
<evidence type="ECO:0000256" key="13">
    <source>
        <dbReference type="ARBA" id="ARBA00022989"/>
    </source>
</evidence>
<dbReference type="GO" id="GO:0020037">
    <property type="term" value="F:heme binding"/>
    <property type="evidence" value="ECO:0007669"/>
    <property type="project" value="InterPro"/>
</dbReference>
<feature type="non-terminal residue" evidence="32">
    <location>
        <position position="382"/>
    </location>
</feature>
<feature type="binding site" evidence="28">
    <location>
        <position position="267"/>
    </location>
    <ligand>
        <name>Zn(2+)</name>
        <dbReference type="ChEBI" id="CHEBI:29105"/>
        <label>1</label>
    </ligand>
</feature>
<evidence type="ECO:0000256" key="16">
    <source>
        <dbReference type="ARBA" id="ARBA00023098"/>
    </source>
</evidence>
<comment type="catalytic activity">
    <reaction evidence="22">
        <text>hexadecanoate + 2 Fe(II)-[cytochrome b5] + O2 + 2 H(+) = (R)-2-hydroxyhexadecanoate + 2 Fe(III)-[cytochrome b5] + H2O</text>
        <dbReference type="Rhea" id="RHEA:38551"/>
        <dbReference type="Rhea" id="RHEA-COMP:10438"/>
        <dbReference type="Rhea" id="RHEA-COMP:10439"/>
        <dbReference type="ChEBI" id="CHEBI:7896"/>
        <dbReference type="ChEBI" id="CHEBI:15377"/>
        <dbReference type="ChEBI" id="CHEBI:15378"/>
        <dbReference type="ChEBI" id="CHEBI:15379"/>
        <dbReference type="ChEBI" id="CHEBI:29033"/>
        <dbReference type="ChEBI" id="CHEBI:29034"/>
        <dbReference type="ChEBI" id="CHEBI:75927"/>
    </reaction>
    <physiologicalReaction direction="left-to-right" evidence="22">
        <dbReference type="Rhea" id="RHEA:38552"/>
    </physiologicalReaction>
</comment>
<evidence type="ECO:0000256" key="2">
    <source>
        <dbReference type="ARBA" id="ARBA00004477"/>
    </source>
</evidence>
<comment type="cofactor">
    <cofactor evidence="29">
        <name>Fe cation</name>
        <dbReference type="ChEBI" id="CHEBI:24875"/>
    </cofactor>
</comment>
<comment type="catalytic activity">
    <reaction evidence="23">
        <text>tetracosanoate + 2 Fe(II)-[cytochrome b5] + O2 + 2 H(+) = (R)-2-hydroxytetracosanoate + 2 Fe(III)-[cytochrome b5] + H2O</text>
        <dbReference type="Rhea" id="RHEA:38559"/>
        <dbReference type="Rhea" id="RHEA-COMP:10438"/>
        <dbReference type="Rhea" id="RHEA-COMP:10439"/>
        <dbReference type="ChEBI" id="CHEBI:15377"/>
        <dbReference type="ChEBI" id="CHEBI:15378"/>
        <dbReference type="ChEBI" id="CHEBI:15379"/>
        <dbReference type="ChEBI" id="CHEBI:29033"/>
        <dbReference type="ChEBI" id="CHEBI:29034"/>
        <dbReference type="ChEBI" id="CHEBI:31014"/>
        <dbReference type="ChEBI" id="CHEBI:75935"/>
    </reaction>
    <physiologicalReaction direction="left-to-right" evidence="23">
        <dbReference type="Rhea" id="RHEA:38560"/>
    </physiologicalReaction>
</comment>
<evidence type="ECO:0000256" key="6">
    <source>
        <dbReference type="ARBA" id="ARBA00022617"/>
    </source>
</evidence>
<evidence type="ECO:0000256" key="18">
    <source>
        <dbReference type="ARBA" id="ARBA00023160"/>
    </source>
</evidence>
<feature type="transmembrane region" description="Helical" evidence="30">
    <location>
        <begin position="280"/>
        <end position="298"/>
    </location>
</feature>
<evidence type="ECO:0000256" key="27">
    <source>
        <dbReference type="ARBA" id="ARBA00078148"/>
    </source>
</evidence>
<dbReference type="InterPro" id="IPR001199">
    <property type="entry name" value="Cyt_B5-like_heme/steroid-bd"/>
</dbReference>
<evidence type="ECO:0000256" key="24">
    <source>
        <dbReference type="ARBA" id="ARBA00054885"/>
    </source>
</evidence>
<feature type="binding site" evidence="28">
    <location>
        <position position="329"/>
    </location>
    <ligand>
        <name>Zn(2+)</name>
        <dbReference type="ChEBI" id="CHEBI:29105"/>
        <label>1</label>
    </ligand>
</feature>
<proteinExistence type="inferred from homology"/>
<comment type="function">
    <text evidence="24">Catalyzes the hydroxylation of free fatty acids at the C-2 position to produce 2-hydroxy fatty acids, which are building blocks of sphingolipids and glycosphingolipids common in neural tissue and epidermis. FA2H is stereospecific for the production of (R)-2-hydroxy fatty acids. Plays an essential role in the synthesis of galactosphingolipids of the myelin sheath. Responsible for the synthesis of sphingolipids and glycosphingolipids involved in the formation of epidermal lamellar bodies critical for skin permeability barrier. Participates in the synthesis of glycosphingolipids and a fraction of type II wax diesters in sebaceous gland, specifically regulating hair follicle homeostasis. Involved in the synthesis of sphingolipids of plasma membrane rafts, controlling lipid raft mobility and trafficking of raft-associated proteins.</text>
</comment>
<evidence type="ECO:0000256" key="30">
    <source>
        <dbReference type="SAM" id="Phobius"/>
    </source>
</evidence>
<keyword evidence="33" id="KW-1185">Reference proteome</keyword>
<keyword evidence="12" id="KW-0492">Microsome</keyword>
<evidence type="ECO:0000256" key="28">
    <source>
        <dbReference type="PIRSR" id="PIRSR005149-1"/>
    </source>
</evidence>
<dbReference type="Pfam" id="PF00173">
    <property type="entry name" value="Cyt-b5"/>
    <property type="match status" value="1"/>
</dbReference>
<keyword evidence="18" id="KW-0275">Fatty acid biosynthesis</keyword>
<dbReference type="SUPFAM" id="SSF55856">
    <property type="entry name" value="Cytochrome b5-like heme/steroid binding domain"/>
    <property type="match status" value="1"/>
</dbReference>
<comment type="subcellular location">
    <subcellularLocation>
        <location evidence="2">Endoplasmic reticulum membrane</location>
        <topology evidence="2">Multi-pass membrane protein</topology>
    </subcellularLocation>
    <subcellularLocation>
        <location evidence="1">Microsome membrane</location>
        <topology evidence="1">Multi-pass membrane protein</topology>
    </subcellularLocation>
</comment>
<evidence type="ECO:0000256" key="7">
    <source>
        <dbReference type="ARBA" id="ARBA00022692"/>
    </source>
</evidence>
<dbReference type="GO" id="GO:0005506">
    <property type="term" value="F:iron ion binding"/>
    <property type="evidence" value="ECO:0007669"/>
    <property type="project" value="InterPro"/>
</dbReference>
<feature type="domain" description="Cytochrome b5 heme-binding" evidence="31">
    <location>
        <begin position="8"/>
        <end position="86"/>
    </location>
</feature>
<comment type="similarity">
    <text evidence="4">Belongs to the sterol desaturase family. SCS7 subfamily.</text>
</comment>
<organism evidence="32 33">
    <name type="scientific">Zosterops hypoxanthus</name>
    <dbReference type="NCBI Taxonomy" id="2485327"/>
    <lineage>
        <taxon>Eukaryota</taxon>
        <taxon>Metazoa</taxon>
        <taxon>Chordata</taxon>
        <taxon>Craniata</taxon>
        <taxon>Vertebrata</taxon>
        <taxon>Euteleostomi</taxon>
        <taxon>Archelosauria</taxon>
        <taxon>Archosauria</taxon>
        <taxon>Dinosauria</taxon>
        <taxon>Saurischia</taxon>
        <taxon>Theropoda</taxon>
        <taxon>Coelurosauria</taxon>
        <taxon>Aves</taxon>
        <taxon>Neognathae</taxon>
        <taxon>Neoaves</taxon>
        <taxon>Telluraves</taxon>
        <taxon>Australaves</taxon>
        <taxon>Passeriformes</taxon>
        <taxon>Sylvioidea</taxon>
        <taxon>Zosteropidae</taxon>
        <taxon>Zosterops</taxon>
    </lineage>
</organism>
<feature type="binding site" evidence="28">
    <location>
        <position position="271"/>
    </location>
    <ligand>
        <name>Zn(2+)</name>
        <dbReference type="ChEBI" id="CHEBI:29105"/>
        <label>2</label>
    </ligand>
</feature>
<evidence type="ECO:0000256" key="12">
    <source>
        <dbReference type="ARBA" id="ARBA00022848"/>
    </source>
</evidence>
<keyword evidence="17 30" id="KW-0472">Membrane</keyword>
<dbReference type="InterPro" id="IPR018506">
    <property type="entry name" value="Cyt_B5_heme-BS"/>
</dbReference>
<evidence type="ECO:0000256" key="25">
    <source>
        <dbReference type="ARBA" id="ARBA00060649"/>
    </source>
</evidence>
<evidence type="ECO:0000313" key="33">
    <source>
        <dbReference type="Proteomes" id="UP000549157"/>
    </source>
</evidence>
<dbReference type="InterPro" id="IPR006694">
    <property type="entry name" value="Fatty_acid_hydroxylase"/>
</dbReference>
<feature type="binding site" description="axial binding residue" evidence="29">
    <location>
        <position position="69"/>
    </location>
    <ligand>
        <name>heme</name>
        <dbReference type="ChEBI" id="CHEBI:30413"/>
    </ligand>
    <ligandPart>
        <name>Fe</name>
        <dbReference type="ChEBI" id="CHEBI:18248"/>
    </ligandPart>
</feature>
<dbReference type="GO" id="GO:0080132">
    <property type="term" value="F:fatty acid 2-hydroxylase activity"/>
    <property type="evidence" value="ECO:0007669"/>
    <property type="project" value="InterPro"/>
</dbReference>
<keyword evidence="16" id="KW-0443">Lipid metabolism</keyword>
<keyword evidence="8 28" id="KW-0479">Metal-binding</keyword>
<name>A0A7L2K8J9_9PASS</name>
<evidence type="ECO:0000256" key="20">
    <source>
        <dbReference type="ARBA" id="ARBA00051519"/>
    </source>
</evidence>
<keyword evidence="7 30" id="KW-0812">Transmembrane</keyword>
<dbReference type="PROSITE" id="PS00191">
    <property type="entry name" value="CYTOCHROME_B5_1"/>
    <property type="match status" value="1"/>
</dbReference>
<evidence type="ECO:0000256" key="29">
    <source>
        <dbReference type="PIRSR" id="PIRSR005149-50"/>
    </source>
</evidence>
<sequence length="382" mass="44153">MATATAGPRSFSAAEVRARCAQGACLVSCHRRLYDLSGFVRLHPGGEQLLRRRAGTDVSAALDGPPHRHSENARRWLEQYYVGEIEPGDEQVPPRGRAGSGWARAIGEPRGLYGLCECLRCRHYNHSLLSQDLVDWQKPLLWQVGYLGEKYDEWVHQPVDRPIRLFHSDFFESLSKTAWYVVFLVWTPVVLYLSWVSYTSLAQGNTRLFSSFTTEYSIPVHKYYFPFIFLLGMILWSLLEYLIHRFVFHMKPPASNYYLITLHFLLHGQHHKSPFDSSRLVFPPVPASLVIGFFYGVLRLLLPAVLGLSVFVGGLCGYVIYDMMHYYLHYGSPKKGTYLYGLKAYHVKHHFEHQRSGFGISTRFWDYPFRTLIPEETFKKED</sequence>
<dbReference type="Proteomes" id="UP000549157">
    <property type="component" value="Unassembled WGS sequence"/>
</dbReference>
<feature type="binding site" evidence="28">
    <location>
        <position position="270"/>
    </location>
    <ligand>
        <name>Zn(2+)</name>
        <dbReference type="ChEBI" id="CHEBI:29105"/>
        <label>1</label>
    </ligand>
</feature>
<evidence type="ECO:0000256" key="5">
    <source>
        <dbReference type="ARBA" id="ARBA00022516"/>
    </source>
</evidence>
<feature type="binding site" evidence="28">
    <location>
        <position position="249"/>
    </location>
    <ligand>
        <name>Zn(2+)</name>
        <dbReference type="ChEBI" id="CHEBI:29105"/>
        <label>1</label>
    </ligand>
</feature>
<feature type="binding site" evidence="28">
    <location>
        <position position="325"/>
    </location>
    <ligand>
        <name>Zn(2+)</name>
        <dbReference type="ChEBI" id="CHEBI:29105"/>
        <label>1</label>
    </ligand>
</feature>
<accession>A0A7L2K8J9</accession>
<evidence type="ECO:0000256" key="17">
    <source>
        <dbReference type="ARBA" id="ARBA00023136"/>
    </source>
</evidence>
<comment type="cofactor">
    <cofactor evidence="28">
        <name>Zn(2+)</name>
        <dbReference type="ChEBI" id="CHEBI:29105"/>
    </cofactor>
    <text evidence="28">Binds 2 Zn(2+) ions per subunit that likely form a catalytic dimetal center.</text>
</comment>
<evidence type="ECO:0000256" key="26">
    <source>
        <dbReference type="ARBA" id="ARBA00069158"/>
    </source>
</evidence>
<comment type="pathway">
    <text evidence="3">Lipid metabolism; fatty acid metabolism.</text>
</comment>
<evidence type="ECO:0000256" key="9">
    <source>
        <dbReference type="ARBA" id="ARBA00022824"/>
    </source>
</evidence>
<keyword evidence="15 29" id="KW-0408">Iron</keyword>
<dbReference type="GO" id="GO:0005789">
    <property type="term" value="C:endoplasmic reticulum membrane"/>
    <property type="evidence" value="ECO:0007669"/>
    <property type="project" value="UniProtKB-SubCell"/>
</dbReference>
<evidence type="ECO:0000256" key="14">
    <source>
        <dbReference type="ARBA" id="ARBA00023002"/>
    </source>
</evidence>
<keyword evidence="10" id="KW-0276">Fatty acid metabolism</keyword>
<dbReference type="Pfam" id="PF04116">
    <property type="entry name" value="FA_hydroxylase"/>
    <property type="match status" value="1"/>
</dbReference>
<evidence type="ECO:0000256" key="11">
    <source>
        <dbReference type="ARBA" id="ARBA00022833"/>
    </source>
</evidence>
<dbReference type="PROSITE" id="PS50255">
    <property type="entry name" value="CYTOCHROME_B5_2"/>
    <property type="match status" value="1"/>
</dbReference>
<evidence type="ECO:0000256" key="3">
    <source>
        <dbReference type="ARBA" id="ARBA00004872"/>
    </source>
</evidence>
<comment type="caution">
    <text evidence="32">The sequence shown here is derived from an EMBL/GenBank/DDBJ whole genome shotgun (WGS) entry which is preliminary data.</text>
</comment>
<evidence type="ECO:0000256" key="4">
    <source>
        <dbReference type="ARBA" id="ARBA00005747"/>
    </source>
</evidence>
<evidence type="ECO:0000256" key="21">
    <source>
        <dbReference type="ARBA" id="ARBA00051625"/>
    </source>
</evidence>
<evidence type="ECO:0000256" key="23">
    <source>
        <dbReference type="ARBA" id="ARBA00053017"/>
    </source>
</evidence>
<dbReference type="GO" id="GO:0046513">
    <property type="term" value="P:ceramide biosynthetic process"/>
    <property type="evidence" value="ECO:0007669"/>
    <property type="project" value="UniProtKB-ARBA"/>
</dbReference>
<comment type="pathway">
    <text evidence="25">Sphingolipid metabolism; galactosylceramide biosynthesis.</text>
</comment>
<feature type="binding site" evidence="28">
    <location>
        <position position="346"/>
    </location>
    <ligand>
        <name>Zn(2+)</name>
        <dbReference type="ChEBI" id="CHEBI:29105"/>
        <label>1</label>
    </ligand>
</feature>
<dbReference type="OrthoDB" id="2204368at2759"/>
<feature type="transmembrane region" description="Helical" evidence="30">
    <location>
        <begin position="304"/>
        <end position="321"/>
    </location>
</feature>
<feature type="binding site" description="axial binding residue" evidence="29">
    <location>
        <position position="43"/>
    </location>
    <ligand>
        <name>heme</name>
        <dbReference type="ChEBI" id="CHEBI:30413"/>
    </ligand>
    <ligandPart>
        <name>Fe</name>
        <dbReference type="ChEBI" id="CHEBI:18248"/>
    </ligandPart>
</feature>
<feature type="non-terminal residue" evidence="32">
    <location>
        <position position="1"/>
    </location>
</feature>
<dbReference type="PIRSF" id="PIRSF005149">
    <property type="entry name" value="IPC-B_HD"/>
    <property type="match status" value="1"/>
</dbReference>
<keyword evidence="5" id="KW-0444">Lipid biosynthesis</keyword>
<feature type="transmembrane region" description="Helical" evidence="30">
    <location>
        <begin position="178"/>
        <end position="198"/>
    </location>
</feature>
<dbReference type="EMBL" id="VWYL01000973">
    <property type="protein sequence ID" value="NXR30231.1"/>
    <property type="molecule type" value="Genomic_DNA"/>
</dbReference>
<gene>
    <name evidence="32" type="primary">Fa2h</name>
    <name evidence="32" type="ORF">ZOSHYP_R09590</name>
</gene>
<keyword evidence="6 29" id="KW-0349">Heme</keyword>
<dbReference type="PANTHER" id="PTHR12863:SF1">
    <property type="entry name" value="FATTY ACID 2-HYDROXYLASE"/>
    <property type="match status" value="1"/>
</dbReference>
<evidence type="ECO:0000256" key="19">
    <source>
        <dbReference type="ARBA" id="ARBA00050698"/>
    </source>
</evidence>
<keyword evidence="9" id="KW-0256">Endoplasmic reticulum</keyword>
<keyword evidence="11 28" id="KW-0862">Zinc</keyword>
<feature type="binding site" evidence="28">
    <location>
        <position position="349"/>
    </location>
    <ligand>
        <name>Zn(2+)</name>
        <dbReference type="ChEBI" id="CHEBI:29105"/>
        <label>2</label>
    </ligand>
</feature>
<feature type="binding site" evidence="28">
    <location>
        <position position="244"/>
    </location>
    <ligand>
        <name>Zn(2+)</name>
        <dbReference type="ChEBI" id="CHEBI:29105"/>
        <label>1</label>
    </ligand>
</feature>
<evidence type="ECO:0000313" key="32">
    <source>
        <dbReference type="EMBL" id="NXR30231.1"/>
    </source>
</evidence>
<dbReference type="InterPro" id="IPR036400">
    <property type="entry name" value="Cyt_B5-like_heme/steroid_sf"/>
</dbReference>
<feature type="transmembrane region" description="Helical" evidence="30">
    <location>
        <begin position="223"/>
        <end position="243"/>
    </location>
</feature>
<evidence type="ECO:0000256" key="15">
    <source>
        <dbReference type="ARBA" id="ARBA00023004"/>
    </source>
</evidence>
<dbReference type="GO" id="GO:0006633">
    <property type="term" value="P:fatty acid biosynthetic process"/>
    <property type="evidence" value="ECO:0007669"/>
    <property type="project" value="UniProtKB-KW"/>
</dbReference>
<evidence type="ECO:0000256" key="8">
    <source>
        <dbReference type="ARBA" id="ARBA00022723"/>
    </source>
</evidence>
<comment type="catalytic activity">
    <reaction evidence="21">
        <text>octadecanoate + 2 Fe(II)-[cytochrome b5] + O2 + 2 H(+) = (R)-2-hydroxyoctadecanoate + 2 Fe(III)-[cytochrome b5] + H2O</text>
        <dbReference type="Rhea" id="RHEA:39815"/>
        <dbReference type="Rhea" id="RHEA-COMP:10438"/>
        <dbReference type="Rhea" id="RHEA-COMP:10439"/>
        <dbReference type="ChEBI" id="CHEBI:15377"/>
        <dbReference type="ChEBI" id="CHEBI:15378"/>
        <dbReference type="ChEBI" id="CHEBI:15379"/>
        <dbReference type="ChEBI" id="CHEBI:25629"/>
        <dbReference type="ChEBI" id="CHEBI:29033"/>
        <dbReference type="ChEBI" id="CHEBI:29034"/>
        <dbReference type="ChEBI" id="CHEBI:57562"/>
    </reaction>
    <physiologicalReaction direction="left-to-right" evidence="21">
        <dbReference type="Rhea" id="RHEA:39816"/>
    </physiologicalReaction>
</comment>
<dbReference type="FunFam" id="3.10.120.10:FF:000011">
    <property type="entry name" value="Fatty acid 2-hydroxylase"/>
    <property type="match status" value="1"/>
</dbReference>
<dbReference type="Gene3D" id="3.10.120.10">
    <property type="entry name" value="Cytochrome b5-like heme/steroid binding domain"/>
    <property type="match status" value="1"/>
</dbReference>
<evidence type="ECO:0000256" key="10">
    <source>
        <dbReference type="ARBA" id="ARBA00022832"/>
    </source>
</evidence>
<dbReference type="PRINTS" id="PR00363">
    <property type="entry name" value="CYTOCHROMEB5"/>
</dbReference>
<evidence type="ECO:0000256" key="22">
    <source>
        <dbReference type="ARBA" id="ARBA00052862"/>
    </source>
</evidence>
<comment type="catalytic activity">
    <reaction evidence="20">
        <text>a 1,2-saturated fatty acid + 2 Fe(II)-[cytochrome b5] + O2 + 2 H(+) = a (R)-2-hydroxy fatty acid + 2 Fe(III)-[cytochrome b5] + H2O</text>
        <dbReference type="Rhea" id="RHEA:38855"/>
        <dbReference type="Rhea" id="RHEA-COMP:10438"/>
        <dbReference type="Rhea" id="RHEA-COMP:10439"/>
        <dbReference type="ChEBI" id="CHEBI:15377"/>
        <dbReference type="ChEBI" id="CHEBI:15378"/>
        <dbReference type="ChEBI" id="CHEBI:15379"/>
        <dbReference type="ChEBI" id="CHEBI:29033"/>
        <dbReference type="ChEBI" id="CHEBI:29034"/>
        <dbReference type="ChEBI" id="CHEBI:76177"/>
        <dbReference type="ChEBI" id="CHEBI:83955"/>
    </reaction>
    <physiologicalReaction direction="left-to-right" evidence="20">
        <dbReference type="Rhea" id="RHEA:38856"/>
    </physiologicalReaction>
</comment>
<evidence type="ECO:0000256" key="1">
    <source>
        <dbReference type="ARBA" id="ARBA00004154"/>
    </source>
</evidence>
<dbReference type="SMART" id="SM01117">
    <property type="entry name" value="Cyt-b5"/>
    <property type="match status" value="1"/>
</dbReference>
<keyword evidence="13 30" id="KW-1133">Transmembrane helix</keyword>
<dbReference type="AlphaFoldDB" id="A0A7L2K8J9"/>
<keyword evidence="14" id="KW-0560">Oxidoreductase</keyword>
<reference evidence="32 33" key="1">
    <citation type="submission" date="2019-09" db="EMBL/GenBank/DDBJ databases">
        <title>Bird 10,000 Genomes (B10K) Project - Family phase.</title>
        <authorList>
            <person name="Zhang G."/>
        </authorList>
    </citation>
    <scope>NUCLEOTIDE SEQUENCE [LARGE SCALE GENOMIC DNA]</scope>
    <source>
        <strain evidence="32">B10K-DU-001-36</strain>
        <tissue evidence="32">Muscle</tissue>
    </source>
</reference>
<comment type="catalytic activity">
    <reaction evidence="19">
        <text>docosanoate + 2 Fe(II)-[cytochrome b5] + O2 + 2 H(+) = 2-hydroxydocosanoate + 2 Fe(III)-[cytochrome b5] + H2O</text>
        <dbReference type="Rhea" id="RHEA:39819"/>
        <dbReference type="Rhea" id="RHEA-COMP:10438"/>
        <dbReference type="Rhea" id="RHEA-COMP:10439"/>
        <dbReference type="ChEBI" id="CHEBI:15377"/>
        <dbReference type="ChEBI" id="CHEBI:15378"/>
        <dbReference type="ChEBI" id="CHEBI:15379"/>
        <dbReference type="ChEBI" id="CHEBI:23858"/>
        <dbReference type="ChEBI" id="CHEBI:29033"/>
        <dbReference type="ChEBI" id="CHEBI:29034"/>
        <dbReference type="ChEBI" id="CHEBI:76722"/>
    </reaction>
    <physiologicalReaction direction="left-to-right" evidence="19">
        <dbReference type="Rhea" id="RHEA:39820"/>
    </physiologicalReaction>
</comment>